<evidence type="ECO:0000313" key="4">
    <source>
        <dbReference type="Proteomes" id="UP000886818"/>
    </source>
</evidence>
<dbReference type="PANTHER" id="PTHR43156">
    <property type="entry name" value="STAGE II SPORULATION PROTEIN E-RELATED"/>
    <property type="match status" value="1"/>
</dbReference>
<keyword evidence="1" id="KW-0378">Hydrolase</keyword>
<dbReference type="RefSeq" id="WP_218283952.1">
    <property type="nucleotide sequence ID" value="NZ_CP078093.1"/>
</dbReference>
<dbReference type="PANTHER" id="PTHR43156:SF2">
    <property type="entry name" value="STAGE II SPORULATION PROTEIN E"/>
    <property type="match status" value="1"/>
</dbReference>
<evidence type="ECO:0000256" key="1">
    <source>
        <dbReference type="ARBA" id="ARBA00022801"/>
    </source>
</evidence>
<organism evidence="3 4">
    <name type="scientific">Crassaminicella indica</name>
    <dbReference type="NCBI Taxonomy" id="2855394"/>
    <lineage>
        <taxon>Bacteria</taxon>
        <taxon>Bacillati</taxon>
        <taxon>Bacillota</taxon>
        <taxon>Clostridia</taxon>
        <taxon>Eubacteriales</taxon>
        <taxon>Clostridiaceae</taxon>
        <taxon>Crassaminicella</taxon>
    </lineage>
</organism>
<dbReference type="SMART" id="SM00331">
    <property type="entry name" value="PP2C_SIG"/>
    <property type="match status" value="1"/>
</dbReference>
<gene>
    <name evidence="3" type="ORF">KVH43_06145</name>
</gene>
<accession>A0ABX8RK43</accession>
<dbReference type="EMBL" id="CP078093">
    <property type="protein sequence ID" value="QXM07266.1"/>
    <property type="molecule type" value="Genomic_DNA"/>
</dbReference>
<feature type="domain" description="PAS" evidence="2">
    <location>
        <begin position="11"/>
        <end position="56"/>
    </location>
</feature>
<reference evidence="3" key="1">
    <citation type="submission" date="2021-07" db="EMBL/GenBank/DDBJ databases">
        <title>Complete genome sequence of Crassaminicella sp. 143-21, isolated from a deep-sea hydrothermal vent.</title>
        <authorList>
            <person name="Li X."/>
        </authorList>
    </citation>
    <scope>NUCLEOTIDE SEQUENCE</scope>
    <source>
        <strain evidence="3">143-21</strain>
    </source>
</reference>
<dbReference type="InterPro" id="IPR000014">
    <property type="entry name" value="PAS"/>
</dbReference>
<proteinExistence type="predicted"/>
<name>A0ABX8RK43_9CLOT</name>
<dbReference type="Pfam" id="PF07228">
    <property type="entry name" value="SpoIIE"/>
    <property type="match status" value="1"/>
</dbReference>
<dbReference type="Proteomes" id="UP000886818">
    <property type="component" value="Chromosome"/>
</dbReference>
<protein>
    <submittedName>
        <fullName evidence="3">SpoIIE family protein phosphatase</fullName>
    </submittedName>
</protein>
<evidence type="ECO:0000259" key="2">
    <source>
        <dbReference type="PROSITE" id="PS50112"/>
    </source>
</evidence>
<dbReference type="InterPro" id="IPR001932">
    <property type="entry name" value="PPM-type_phosphatase-like_dom"/>
</dbReference>
<evidence type="ECO:0000313" key="3">
    <source>
        <dbReference type="EMBL" id="QXM07266.1"/>
    </source>
</evidence>
<sequence length="403" mass="46425">MKLSVEQLKDSNHFLNIIFENITSAIFLVDKNMKLQQFNEPFSVLFNKKEDKIIGKLCGNIIGCQYSVDENKNCGTTSNCESCIIRNSILKAFHDQTPTFKEILTRNFYINEKSIKKYFQFTTKYINYNGEDMVLVILDDITELENSKLELQKRNEMIEAYHSRIRDELALAKNVQQNLIPNKLPQLEGVSLSAIYKPLEEIGGDLYDFIKINENSLGIFLSDISGHGVPAAMITAMVKAIMETSNYLFQHPAAFINYLNRKLINISENLYLTAFYGLYNNKTKRFTYMRCGHPYPLIIRNGECIELKEGGSTILGVFENINFESKTIALQKGDKLIFYTDGLTETKEYPHTISQKDLHSILLKHSHKKIDSFINHVYEEIINLRKSKTFEDDVCILGMEIHD</sequence>
<dbReference type="PROSITE" id="PS50112">
    <property type="entry name" value="PAS"/>
    <property type="match status" value="1"/>
</dbReference>
<keyword evidence="4" id="KW-1185">Reference proteome</keyword>
<dbReference type="InterPro" id="IPR052016">
    <property type="entry name" value="Bact_Sigma-Reg"/>
</dbReference>